<evidence type="ECO:0000256" key="2">
    <source>
        <dbReference type="SAM" id="Phobius"/>
    </source>
</evidence>
<dbReference type="Proteomes" id="UP000253032">
    <property type="component" value="Unassembled WGS sequence"/>
</dbReference>
<dbReference type="AlphaFoldDB" id="A0A368BS36"/>
<dbReference type="PANTHER" id="PTHR11328">
    <property type="entry name" value="MAJOR FACILITATOR SUPERFAMILY DOMAIN-CONTAINING PROTEIN"/>
    <property type="match status" value="1"/>
</dbReference>
<feature type="transmembrane region" description="Helical" evidence="2">
    <location>
        <begin position="259"/>
        <end position="279"/>
    </location>
</feature>
<sequence>MNLFQRLSYTSLNFSTSAAGMPIFIFVLPFYADDLGLGLSLVGVIFFLGRFTDILTDPVMGLLIDKYPSRWGKHKHWIFLSAPIFMLATYLIFLPPVLSPSMVYFFGGLFLLYSAFTLSTITQLSWASFLAPDYDDRTKLLTLRELMALLGMFSVIAIPAVVEIYDPSLKAKVNAIGIFVLFCIPVLTFNALKQTPDSIEFKQSTNADNSFKNFRTLFSNKMLIRIVTAAVLIAFCMSLNGALYLIWMEVVMELPEYSSRLMLIYYIVSVFGLAVWRFLSLKTSKHYAAGISCIYAIFILIIGFIGYWYIKDLDTGPKLMAVGTFIVFYGFSFSGPLPLINAMTADISDKLTVDVGENISGTVFSFLTTLTKIGFALAAVVPYLVLELYWGFDISLGTANSESSKMAIYYIYTFVPIISYSIAAYLLFTHSLGREDHEKIKSKLDNHAV</sequence>
<comment type="caution">
    <text evidence="3">The sequence shown here is derived from an EMBL/GenBank/DDBJ whole genome shotgun (WGS) entry which is preliminary data.</text>
</comment>
<evidence type="ECO:0000313" key="4">
    <source>
        <dbReference type="Proteomes" id="UP000253032"/>
    </source>
</evidence>
<dbReference type="GO" id="GO:0015293">
    <property type="term" value="F:symporter activity"/>
    <property type="evidence" value="ECO:0007669"/>
    <property type="project" value="InterPro"/>
</dbReference>
<dbReference type="SUPFAM" id="SSF103473">
    <property type="entry name" value="MFS general substrate transporter"/>
    <property type="match status" value="1"/>
</dbReference>
<feature type="transmembrane region" description="Helical" evidence="2">
    <location>
        <begin position="222"/>
        <end position="247"/>
    </location>
</feature>
<dbReference type="GO" id="GO:0008643">
    <property type="term" value="P:carbohydrate transport"/>
    <property type="evidence" value="ECO:0007669"/>
    <property type="project" value="InterPro"/>
</dbReference>
<feature type="transmembrane region" description="Helical" evidence="2">
    <location>
        <begin position="146"/>
        <end position="165"/>
    </location>
</feature>
<gene>
    <name evidence="3" type="ORF">DBW98_00070</name>
</gene>
<keyword evidence="2" id="KW-1133">Transmembrane helix</keyword>
<feature type="transmembrane region" description="Helical" evidence="2">
    <location>
        <begin position="77"/>
        <end position="98"/>
    </location>
</feature>
<reference evidence="3 4" key="1">
    <citation type="journal article" date="2018" name="Microbiome">
        <title>Fine metagenomic profile of the Mediterranean stratified and mixed water columns revealed by assembly and recruitment.</title>
        <authorList>
            <person name="Haro-Moreno J.M."/>
            <person name="Lopez-Perez M."/>
            <person name="De La Torre J.R."/>
            <person name="Picazo A."/>
            <person name="Camacho A."/>
            <person name="Rodriguez-Valera F."/>
        </authorList>
    </citation>
    <scope>NUCLEOTIDE SEQUENCE [LARGE SCALE GENOMIC DNA]</scope>
    <source>
        <strain evidence="3">MED-G84</strain>
    </source>
</reference>
<dbReference type="EMBL" id="QOPC01000001">
    <property type="protein sequence ID" value="RCL39632.1"/>
    <property type="molecule type" value="Genomic_DNA"/>
</dbReference>
<dbReference type="InterPro" id="IPR039672">
    <property type="entry name" value="MFS_2"/>
</dbReference>
<comment type="similarity">
    <text evidence="1">Belongs to the sodium:galactoside symporter (TC 2.A.2) family.</text>
</comment>
<dbReference type="GO" id="GO:0005886">
    <property type="term" value="C:plasma membrane"/>
    <property type="evidence" value="ECO:0007669"/>
    <property type="project" value="TreeGrafter"/>
</dbReference>
<feature type="transmembrane region" description="Helical" evidence="2">
    <location>
        <begin position="12"/>
        <end position="31"/>
    </location>
</feature>
<feature type="transmembrane region" description="Helical" evidence="2">
    <location>
        <begin position="171"/>
        <end position="192"/>
    </location>
</feature>
<dbReference type="InterPro" id="IPR036259">
    <property type="entry name" value="MFS_trans_sf"/>
</dbReference>
<evidence type="ECO:0000256" key="1">
    <source>
        <dbReference type="ARBA" id="ARBA00009617"/>
    </source>
</evidence>
<accession>A0A368BS36</accession>
<organism evidence="3 4">
    <name type="scientific">SAR86 cluster bacterium</name>
    <dbReference type="NCBI Taxonomy" id="2030880"/>
    <lineage>
        <taxon>Bacteria</taxon>
        <taxon>Pseudomonadati</taxon>
        <taxon>Pseudomonadota</taxon>
        <taxon>Gammaproteobacteria</taxon>
        <taxon>SAR86 cluster</taxon>
    </lineage>
</organism>
<dbReference type="Pfam" id="PF13347">
    <property type="entry name" value="MFS_2"/>
    <property type="match status" value="1"/>
</dbReference>
<dbReference type="Gene3D" id="1.20.1250.20">
    <property type="entry name" value="MFS general substrate transporter like domains"/>
    <property type="match status" value="1"/>
</dbReference>
<feature type="transmembrane region" description="Helical" evidence="2">
    <location>
        <begin position="104"/>
        <end position="126"/>
    </location>
</feature>
<feature type="transmembrane region" description="Helical" evidence="2">
    <location>
        <begin position="363"/>
        <end position="386"/>
    </location>
</feature>
<protein>
    <submittedName>
        <fullName evidence="3">MFS transporter</fullName>
    </submittedName>
</protein>
<feature type="transmembrane region" description="Helical" evidence="2">
    <location>
        <begin position="406"/>
        <end position="428"/>
    </location>
</feature>
<dbReference type="PANTHER" id="PTHR11328:SF24">
    <property type="entry name" value="MAJOR FACILITATOR SUPERFAMILY (MFS) PROFILE DOMAIN-CONTAINING PROTEIN"/>
    <property type="match status" value="1"/>
</dbReference>
<keyword evidence="2" id="KW-0472">Membrane</keyword>
<proteinExistence type="inferred from homology"/>
<name>A0A368BS36_9GAMM</name>
<evidence type="ECO:0000313" key="3">
    <source>
        <dbReference type="EMBL" id="RCL39632.1"/>
    </source>
</evidence>
<feature type="transmembrane region" description="Helical" evidence="2">
    <location>
        <begin position="286"/>
        <end position="310"/>
    </location>
</feature>
<keyword evidence="2" id="KW-0812">Transmembrane</keyword>
<feature type="transmembrane region" description="Helical" evidence="2">
    <location>
        <begin position="322"/>
        <end position="342"/>
    </location>
</feature>
<feature type="transmembrane region" description="Helical" evidence="2">
    <location>
        <begin position="37"/>
        <end position="56"/>
    </location>
</feature>